<evidence type="ECO:0008006" key="3">
    <source>
        <dbReference type="Google" id="ProtNLM"/>
    </source>
</evidence>
<dbReference type="Proteomes" id="UP000030706">
    <property type="component" value="Unassembled WGS sequence"/>
</dbReference>
<evidence type="ECO:0000313" key="2">
    <source>
        <dbReference type="Proteomes" id="UP000030706"/>
    </source>
</evidence>
<keyword evidence="2" id="KW-1185">Reference proteome</keyword>
<accession>A0A074XN59</accession>
<dbReference type="InterPro" id="IPR052895">
    <property type="entry name" value="HetReg/Transcr_Mod"/>
</dbReference>
<dbReference type="AlphaFoldDB" id="A0A074XN59"/>
<dbReference type="EMBL" id="KL584984">
    <property type="protein sequence ID" value="KEQ83437.1"/>
    <property type="molecule type" value="Genomic_DNA"/>
</dbReference>
<name>A0A074XN59_AURPU</name>
<dbReference type="Pfam" id="PF26639">
    <property type="entry name" value="Het-6_barrel"/>
    <property type="match status" value="1"/>
</dbReference>
<dbReference type="PANTHER" id="PTHR24148:SF64">
    <property type="entry name" value="HETEROKARYON INCOMPATIBILITY DOMAIN-CONTAINING PROTEIN"/>
    <property type="match status" value="1"/>
</dbReference>
<dbReference type="OrthoDB" id="2157530at2759"/>
<dbReference type="GeneID" id="40745526"/>
<evidence type="ECO:0000313" key="1">
    <source>
        <dbReference type="EMBL" id="KEQ83437.1"/>
    </source>
</evidence>
<reference evidence="1 2" key="1">
    <citation type="journal article" date="2014" name="BMC Genomics">
        <title>Genome sequencing of four Aureobasidium pullulans varieties: biotechnological potential, stress tolerance, and description of new species.</title>
        <authorList>
            <person name="Gostin Ar C."/>
            <person name="Ohm R.A."/>
            <person name="Kogej T."/>
            <person name="Sonjak S."/>
            <person name="Turk M."/>
            <person name="Zajc J."/>
            <person name="Zalar P."/>
            <person name="Grube M."/>
            <person name="Sun H."/>
            <person name="Han J."/>
            <person name="Sharma A."/>
            <person name="Chiniquy J."/>
            <person name="Ngan C.Y."/>
            <person name="Lipzen A."/>
            <person name="Barry K."/>
            <person name="Grigoriev I.V."/>
            <person name="Gunde-Cimerman N."/>
        </authorList>
    </citation>
    <scope>NUCLEOTIDE SEQUENCE [LARGE SCALE GENOMIC DNA]</scope>
    <source>
        <strain evidence="1 2">EXF-150</strain>
    </source>
</reference>
<organism evidence="1 2">
    <name type="scientific">Aureobasidium pullulans EXF-150</name>
    <dbReference type="NCBI Taxonomy" id="1043002"/>
    <lineage>
        <taxon>Eukaryota</taxon>
        <taxon>Fungi</taxon>
        <taxon>Dikarya</taxon>
        <taxon>Ascomycota</taxon>
        <taxon>Pezizomycotina</taxon>
        <taxon>Dothideomycetes</taxon>
        <taxon>Dothideomycetidae</taxon>
        <taxon>Dothideales</taxon>
        <taxon>Saccotheciaceae</taxon>
        <taxon>Aureobasidium</taxon>
    </lineage>
</organism>
<dbReference type="RefSeq" id="XP_029759624.1">
    <property type="nucleotide sequence ID" value="XM_029903220.1"/>
</dbReference>
<dbReference type="HOGENOM" id="CLU_004184_7_0_1"/>
<dbReference type="STRING" id="1043002.A0A074XN59"/>
<dbReference type="PANTHER" id="PTHR24148">
    <property type="entry name" value="ANKYRIN REPEAT DOMAIN-CONTAINING PROTEIN 39 HOMOLOG-RELATED"/>
    <property type="match status" value="1"/>
</dbReference>
<proteinExistence type="predicted"/>
<protein>
    <recommendedName>
        <fullName evidence="3">Heterokaryon incompatibility domain-containing protein</fullName>
    </recommendedName>
</protein>
<gene>
    <name evidence="1" type="ORF">M438DRAFT_32879</name>
</gene>
<sequence length="644" mass="72039">MASDDNIENGVMILVRLHPGNLDDEIHISTLTASYTSTPEYSETTTEYSCISHISSGTQKEILRDNQPYLIDSALANALRALRSAEAETLWWAEGLTTNTESKAVQSAEELKIILQHAEMVRLWVDNGDTHGPQAVQMLQELAEQWRTFATEMSLPDNWSRARPNQMMQIIQRVQQMIATNTLPFTGLQDTAIVECATALAESPFFRHVNAITSVVLAKEAIVTINGASMPWIDYSDSLNLIGASGGTLPVKCNTTHLTLVGGIKIAVRRWRENNQHLELLPMLQQTRQSECADPRDRIFSMLPITSPSKRIELGASAPQTPLQVDYTKSQQQVFIDAAKYIISERQDLLLWNAIPAPSKPSRLSDLPSWVPDWSDATDVVALKIRPSMALRTWEGAACVQQVQKPLSVTDEGILRAQAHIFSPVRSVAEERFTDENFQTLFLELLHLLPPSETMHGKDDLPRTLMLDLWQLSDKVPRSVTRTFVSFTAKIQALKMLGITPEQFIADPSIVTRLAPAVPDLAQQHVFRLAGKYDTTEISRALTQSLGRRFFVLENGHLGLSYVEQDGENDEECKVRPGDVVAVFVGGYLPYLLRECGRSEEGVKRYKILGEAHVQGLMEAEALKNKGWIFNSWRDVQVDDVEIV</sequence>